<gene>
    <name evidence="1" type="ORF">LY11_01782</name>
</gene>
<dbReference type="RefSeq" id="WP_111633323.1">
    <property type="nucleotide sequence ID" value="NZ_QLLR01000005.1"/>
</dbReference>
<dbReference type="AlphaFoldDB" id="A0A327SXE4"/>
<dbReference type="OrthoDB" id="877719at2"/>
<dbReference type="Proteomes" id="UP000249754">
    <property type="component" value="Unassembled WGS sequence"/>
</dbReference>
<sequence>MRSTIFLLLFVATSAFGQHIKDEEKQLNAAFDKTNYWASYQGTDGKINAADSVLSYEVVFSKLLLKVTAADPETIRYNFDALVKNGMEIVTSEDGNFRIYSWDDQSGGTMRRYHKIFQFRDKKRVLSKSLPGIDIALYKQINVVVSQGKTFYVTQNISILSSALTYHQLKVFSIENGKLNDKAILIKTKSGIMNKLGYEVDLSSTANSGQEVPDYSTQYDKKDKIFTIPLILANGKVTNKKISYQFKGKYFEKL</sequence>
<evidence type="ECO:0000313" key="1">
    <source>
        <dbReference type="EMBL" id="RAJ33092.1"/>
    </source>
</evidence>
<name>A0A327SXE4_9SPHI</name>
<proteinExistence type="predicted"/>
<dbReference type="EMBL" id="QLLR01000005">
    <property type="protein sequence ID" value="RAJ33092.1"/>
    <property type="molecule type" value="Genomic_DNA"/>
</dbReference>
<accession>A0A327SXE4</accession>
<comment type="caution">
    <text evidence="1">The sequence shown here is derived from an EMBL/GenBank/DDBJ whole genome shotgun (WGS) entry which is preliminary data.</text>
</comment>
<organism evidence="1 2">
    <name type="scientific">Pedobacter cryoconitis</name>
    <dbReference type="NCBI Taxonomy" id="188932"/>
    <lineage>
        <taxon>Bacteria</taxon>
        <taxon>Pseudomonadati</taxon>
        <taxon>Bacteroidota</taxon>
        <taxon>Sphingobacteriia</taxon>
        <taxon>Sphingobacteriales</taxon>
        <taxon>Sphingobacteriaceae</taxon>
        <taxon>Pedobacter</taxon>
    </lineage>
</organism>
<evidence type="ECO:0000313" key="2">
    <source>
        <dbReference type="Proteomes" id="UP000249754"/>
    </source>
</evidence>
<protein>
    <submittedName>
        <fullName evidence="1">Uncharacterized protein</fullName>
    </submittedName>
</protein>
<reference evidence="1 2" key="1">
    <citation type="submission" date="2018-06" db="EMBL/GenBank/DDBJ databases">
        <title>Genomic Encyclopedia of Archaeal and Bacterial Type Strains, Phase II (KMG-II): from individual species to whole genera.</title>
        <authorList>
            <person name="Goeker M."/>
        </authorList>
    </citation>
    <scope>NUCLEOTIDE SEQUENCE [LARGE SCALE GENOMIC DNA]</scope>
    <source>
        <strain evidence="1 2">DSM 14825</strain>
    </source>
</reference>